<dbReference type="SUPFAM" id="SSF48452">
    <property type="entry name" value="TPR-like"/>
    <property type="match status" value="1"/>
</dbReference>
<protein>
    <recommendedName>
        <fullName evidence="1">SusD-like N-terminal domain-containing protein</fullName>
    </recommendedName>
</protein>
<dbReference type="Gene3D" id="1.25.40.390">
    <property type="match status" value="1"/>
</dbReference>
<proteinExistence type="predicted"/>
<reference evidence="2 3" key="1">
    <citation type="submission" date="2024-02" db="EMBL/GenBank/DDBJ databases">
        <title>Discinaceae phylogenomics.</title>
        <authorList>
            <person name="Dirks A.C."/>
            <person name="James T.Y."/>
        </authorList>
    </citation>
    <scope>NUCLEOTIDE SEQUENCE [LARGE SCALE GENOMIC DNA]</scope>
    <source>
        <strain evidence="2 3">ACD0624</strain>
    </source>
</reference>
<dbReference type="Proteomes" id="UP001447188">
    <property type="component" value="Unassembled WGS sequence"/>
</dbReference>
<name>A0ABR3G2V8_9PEZI</name>
<dbReference type="Pfam" id="PF14322">
    <property type="entry name" value="SusD-like_3"/>
    <property type="match status" value="1"/>
</dbReference>
<dbReference type="EMBL" id="JBBBZM010000898">
    <property type="protein sequence ID" value="KAL0630259.1"/>
    <property type="molecule type" value="Genomic_DNA"/>
</dbReference>
<keyword evidence="3" id="KW-1185">Reference proteome</keyword>
<feature type="domain" description="SusD-like N-terminal" evidence="1">
    <location>
        <begin position="12"/>
        <end position="214"/>
    </location>
</feature>
<feature type="non-terminal residue" evidence="2">
    <location>
        <position position="236"/>
    </location>
</feature>
<sequence>MFILMMAASCKKFLEKKPDDKLVIIANVNDMQALLDNYPKMSFSDQAISEISADSYYMTDAVFNARKESERNQYTWAPANVFEPQVNAWTDTYSAIYISNLVLERADVLEAGITDRNALNLVRAQARFHRARQFLNALMVWAPEYNPSTAAKELGIPLRTDPDFNIPSKRSSVAQSYQAVVSDLKAALPYLPLQTISTLRPSKAAGYGLLARTLLYMENYNEASAYADSCLAIKSV</sequence>
<dbReference type="InterPro" id="IPR011990">
    <property type="entry name" value="TPR-like_helical_dom_sf"/>
</dbReference>
<comment type="caution">
    <text evidence="2">The sequence shown here is derived from an EMBL/GenBank/DDBJ whole genome shotgun (WGS) entry which is preliminary data.</text>
</comment>
<evidence type="ECO:0000259" key="1">
    <source>
        <dbReference type="Pfam" id="PF14322"/>
    </source>
</evidence>
<evidence type="ECO:0000313" key="2">
    <source>
        <dbReference type="EMBL" id="KAL0630259.1"/>
    </source>
</evidence>
<evidence type="ECO:0000313" key="3">
    <source>
        <dbReference type="Proteomes" id="UP001447188"/>
    </source>
</evidence>
<accession>A0ABR3G2V8</accession>
<dbReference type="InterPro" id="IPR033985">
    <property type="entry name" value="SusD-like_N"/>
</dbReference>
<organism evidence="2 3">
    <name type="scientific">Discina gigas</name>
    <dbReference type="NCBI Taxonomy" id="1032678"/>
    <lineage>
        <taxon>Eukaryota</taxon>
        <taxon>Fungi</taxon>
        <taxon>Dikarya</taxon>
        <taxon>Ascomycota</taxon>
        <taxon>Pezizomycotina</taxon>
        <taxon>Pezizomycetes</taxon>
        <taxon>Pezizales</taxon>
        <taxon>Discinaceae</taxon>
        <taxon>Discina</taxon>
    </lineage>
</organism>
<gene>
    <name evidence="2" type="ORF">Q9L58_010893</name>
</gene>